<dbReference type="Proteomes" id="UP000663508">
    <property type="component" value="Plasmid pVL1_2"/>
</dbReference>
<evidence type="ECO:0000313" key="3">
    <source>
        <dbReference type="Proteomes" id="UP000663508"/>
    </source>
</evidence>
<keyword evidence="1" id="KW-0472">Membrane</keyword>
<name>A0A8H9CA32_9HYPH</name>
<organism evidence="2 3">
    <name type="scientific">Methylobacterium indicum</name>
    <dbReference type="NCBI Taxonomy" id="1775910"/>
    <lineage>
        <taxon>Bacteria</taxon>
        <taxon>Pseudomonadati</taxon>
        <taxon>Pseudomonadota</taxon>
        <taxon>Alphaproteobacteria</taxon>
        <taxon>Hyphomicrobiales</taxon>
        <taxon>Methylobacteriaceae</taxon>
        <taxon>Methylobacterium</taxon>
    </lineage>
</organism>
<dbReference type="EMBL" id="AP024147">
    <property type="protein sequence ID" value="BCM87888.1"/>
    <property type="molecule type" value="Genomic_DNA"/>
</dbReference>
<keyword evidence="2" id="KW-0614">Plasmid</keyword>
<keyword evidence="1" id="KW-1133">Transmembrane helix</keyword>
<gene>
    <name evidence="2" type="ORF">mvi_63490</name>
</gene>
<keyword evidence="1" id="KW-0812">Transmembrane</keyword>
<reference evidence="2" key="1">
    <citation type="submission" date="2020-11" db="EMBL/GenBank/DDBJ databases">
        <title>Complete genome sequence of a novel pathogenic Methylobacterium strain isolated from rice in Vietnam.</title>
        <authorList>
            <person name="Lai K."/>
            <person name="Okazaki S."/>
            <person name="Higashi K."/>
            <person name="Mori H."/>
            <person name="Toyoda A."/>
            <person name="Kurokawa K."/>
        </authorList>
    </citation>
    <scope>NUCLEOTIDE SEQUENCE</scope>
    <source>
        <strain evidence="2">VL1</strain>
        <plasmid evidence="2">pVL1_2</plasmid>
    </source>
</reference>
<dbReference type="KEGG" id="mind:mvi_63490"/>
<accession>A0A8H9CA32</accession>
<sequence length="120" mass="13505">MAGFGVPISWEVNVTNLIGGLIALVGFIGAVYQTRGKINDHDKALQKQGEKLDDISKRLEHSEDMLTGFKLQVVEAYTKKEDLRETEQRLVTRMDKIEHEVRQIPMQVVGMLSARGPGQR</sequence>
<evidence type="ECO:0000313" key="2">
    <source>
        <dbReference type="EMBL" id="BCM87888.1"/>
    </source>
</evidence>
<dbReference type="AlphaFoldDB" id="A0A8H9CA32"/>
<dbReference type="RefSeq" id="WP_207183898.1">
    <property type="nucleotide sequence ID" value="NZ_AP024147.1"/>
</dbReference>
<evidence type="ECO:0000256" key="1">
    <source>
        <dbReference type="SAM" id="Phobius"/>
    </source>
</evidence>
<geneLocation type="plasmid" evidence="2 3">
    <name>pVL1_2</name>
</geneLocation>
<feature type="transmembrane region" description="Helical" evidence="1">
    <location>
        <begin position="12"/>
        <end position="32"/>
    </location>
</feature>
<protein>
    <submittedName>
        <fullName evidence="2">Uncharacterized protein</fullName>
    </submittedName>
</protein>
<proteinExistence type="predicted"/>